<dbReference type="AlphaFoldDB" id="A0A395HHW4"/>
<evidence type="ECO:0000313" key="3">
    <source>
        <dbReference type="Proteomes" id="UP000249402"/>
    </source>
</evidence>
<keyword evidence="3" id="KW-1185">Reference proteome</keyword>
<sequence length="173" mass="19500">MGILKDDRPPAFSLALPPRPETSRPGLPSSVADHLLRLLHHLVLLQLSLPAKMVGMHGWRGLDRKWQMPSATVPSRHTTYKVPIGQEWLRIHGPGNPRHRILKPYSSHPRHAALAGAWNRRTSKHKIKASGHECASQHARALDSLPPVCRCLEERRRTTHEDDILPVAATSYY</sequence>
<evidence type="ECO:0000313" key="2">
    <source>
        <dbReference type="EMBL" id="RAL05834.1"/>
    </source>
</evidence>
<dbReference type="EMBL" id="KZ824420">
    <property type="protein sequence ID" value="RAL05834.1"/>
    <property type="molecule type" value="Genomic_DNA"/>
</dbReference>
<gene>
    <name evidence="2" type="ORF">BO80DRAFT_421039</name>
</gene>
<name>A0A395HHW4_9EURO</name>
<organism evidence="2 3">
    <name type="scientific">Aspergillus ibericus CBS 121593</name>
    <dbReference type="NCBI Taxonomy" id="1448316"/>
    <lineage>
        <taxon>Eukaryota</taxon>
        <taxon>Fungi</taxon>
        <taxon>Dikarya</taxon>
        <taxon>Ascomycota</taxon>
        <taxon>Pezizomycotina</taxon>
        <taxon>Eurotiomycetes</taxon>
        <taxon>Eurotiomycetidae</taxon>
        <taxon>Eurotiales</taxon>
        <taxon>Aspergillaceae</taxon>
        <taxon>Aspergillus</taxon>
        <taxon>Aspergillus subgen. Circumdati</taxon>
    </lineage>
</organism>
<reference evidence="2 3" key="1">
    <citation type="submission" date="2018-02" db="EMBL/GenBank/DDBJ databases">
        <title>The genomes of Aspergillus section Nigri reveals drivers in fungal speciation.</title>
        <authorList>
            <consortium name="DOE Joint Genome Institute"/>
            <person name="Vesth T.C."/>
            <person name="Nybo J."/>
            <person name="Theobald S."/>
            <person name="Brandl J."/>
            <person name="Frisvad J.C."/>
            <person name="Nielsen K.F."/>
            <person name="Lyhne E.K."/>
            <person name="Kogle M.E."/>
            <person name="Kuo A."/>
            <person name="Riley R."/>
            <person name="Clum A."/>
            <person name="Nolan M."/>
            <person name="Lipzen A."/>
            <person name="Salamov A."/>
            <person name="Henrissat B."/>
            <person name="Wiebenga A."/>
            <person name="De vries R.P."/>
            <person name="Grigoriev I.V."/>
            <person name="Mortensen U.H."/>
            <person name="Andersen M.R."/>
            <person name="Baker S.E."/>
        </authorList>
    </citation>
    <scope>NUCLEOTIDE SEQUENCE [LARGE SCALE GENOMIC DNA]</scope>
    <source>
        <strain evidence="2 3">CBS 121593</strain>
    </source>
</reference>
<dbReference type="Proteomes" id="UP000249402">
    <property type="component" value="Unassembled WGS sequence"/>
</dbReference>
<proteinExistence type="predicted"/>
<dbReference type="VEuPathDB" id="FungiDB:BO80DRAFT_421039"/>
<evidence type="ECO:0000256" key="1">
    <source>
        <dbReference type="SAM" id="MobiDB-lite"/>
    </source>
</evidence>
<protein>
    <submittedName>
        <fullName evidence="2">Uncharacterized protein</fullName>
    </submittedName>
</protein>
<dbReference type="RefSeq" id="XP_025580161.1">
    <property type="nucleotide sequence ID" value="XM_025718509.1"/>
</dbReference>
<feature type="region of interest" description="Disordered" evidence="1">
    <location>
        <begin position="1"/>
        <end position="28"/>
    </location>
</feature>
<accession>A0A395HHW4</accession>
<dbReference type="GeneID" id="37223374"/>